<feature type="transmembrane region" description="Helical" evidence="9">
    <location>
        <begin position="143"/>
        <end position="163"/>
    </location>
</feature>
<feature type="transmembrane region" description="Helical" evidence="9">
    <location>
        <begin position="392"/>
        <end position="413"/>
    </location>
</feature>
<dbReference type="OrthoDB" id="5843984at2"/>
<feature type="transmembrane region" description="Helical" evidence="9">
    <location>
        <begin position="184"/>
        <end position="204"/>
    </location>
</feature>
<feature type="transmembrane region" description="Helical" evidence="9">
    <location>
        <begin position="113"/>
        <end position="131"/>
    </location>
</feature>
<dbReference type="InterPro" id="IPR051088">
    <property type="entry name" value="PTS_Sugar-EIIC/EIIB"/>
</dbReference>
<reference evidence="11" key="1">
    <citation type="submission" date="2017-12" db="EMBL/GenBank/DDBJ databases">
        <title>FDA dAtabase for Regulatory Grade micrObial Sequences (FDA-ARGOS): Supporting development and validation of Infectious Disease Dx tests.</title>
        <authorList>
            <person name="Hoffmann M."/>
            <person name="Allard M."/>
            <person name="Evans P."/>
            <person name="Brown E."/>
            <person name="Tallon L.J."/>
            <person name="Sadzewicz L."/>
            <person name="Sengamalay N."/>
            <person name="Ott S."/>
            <person name="Godinez A."/>
            <person name="Nagaraj S."/>
            <person name="Vavikolanu K."/>
            <person name="Aluvathingal J."/>
            <person name="Nadendla S."/>
            <person name="Hobson J."/>
            <person name="Sichtig H."/>
        </authorList>
    </citation>
    <scope>NUCLEOTIDE SEQUENCE [LARGE SCALE GENOMIC DNA]</scope>
    <source>
        <strain evidence="11">FDAARGOS_113</strain>
    </source>
</reference>
<dbReference type="Proteomes" id="UP000053748">
    <property type="component" value="Unassembled WGS sequence"/>
</dbReference>
<dbReference type="AlphaFoldDB" id="A0A2J9V2Z6"/>
<dbReference type="InterPro" id="IPR003352">
    <property type="entry name" value="PTS_EIIC"/>
</dbReference>
<protein>
    <recommendedName>
        <fullName evidence="8">Permease IIC component</fullName>
    </recommendedName>
</protein>
<dbReference type="Pfam" id="PF02378">
    <property type="entry name" value="PTS_EIIC"/>
    <property type="match status" value="1"/>
</dbReference>
<comment type="caution">
    <text evidence="11">The sequence shown here is derived from an EMBL/GenBank/DDBJ whole genome shotgun (WGS) entry which is preliminary data.</text>
</comment>
<feature type="transmembrane region" description="Helical" evidence="9">
    <location>
        <begin position="290"/>
        <end position="310"/>
    </location>
</feature>
<keyword evidence="12" id="KW-1185">Reference proteome</keyword>
<evidence type="ECO:0000256" key="1">
    <source>
        <dbReference type="ARBA" id="ARBA00004651"/>
    </source>
</evidence>
<keyword evidence="5 9" id="KW-0812">Transmembrane</keyword>
<dbReference type="PANTHER" id="PTHR33989">
    <property type="match status" value="1"/>
</dbReference>
<keyword evidence="7 8" id="KW-0472">Membrane</keyword>
<dbReference type="PROSITE" id="PS51105">
    <property type="entry name" value="PTS_EIIC_TYPE_3"/>
    <property type="match status" value="1"/>
</dbReference>
<dbReference type="InterPro" id="IPR004501">
    <property type="entry name" value="PTS_EIIC_3"/>
</dbReference>
<keyword evidence="3 8" id="KW-1003">Cell membrane</keyword>
<dbReference type="GO" id="GO:0005886">
    <property type="term" value="C:plasma membrane"/>
    <property type="evidence" value="ECO:0007669"/>
    <property type="project" value="UniProtKB-SubCell"/>
</dbReference>
<feature type="transmembrane region" description="Helical" evidence="9">
    <location>
        <begin position="224"/>
        <end position="244"/>
    </location>
</feature>
<evidence type="ECO:0000313" key="11">
    <source>
        <dbReference type="EMBL" id="PNM58142.1"/>
    </source>
</evidence>
<accession>A0A2J9V2Z6</accession>
<comment type="subcellular location">
    <subcellularLocation>
        <location evidence="1">Cell membrane</location>
        <topology evidence="1">Multi-pass membrane protein</topology>
    </subcellularLocation>
</comment>
<gene>
    <name evidence="11" type="ORF">AL544_019860</name>
</gene>
<organism evidence="11 12">
    <name type="scientific">Vibrio mimicus</name>
    <dbReference type="NCBI Taxonomy" id="674"/>
    <lineage>
        <taxon>Bacteria</taxon>
        <taxon>Pseudomonadati</taxon>
        <taxon>Pseudomonadota</taxon>
        <taxon>Gammaproteobacteria</taxon>
        <taxon>Vibrionales</taxon>
        <taxon>Vibrionaceae</taxon>
        <taxon>Vibrio</taxon>
    </lineage>
</organism>
<evidence type="ECO:0000313" key="12">
    <source>
        <dbReference type="Proteomes" id="UP000053748"/>
    </source>
</evidence>
<evidence type="ECO:0000256" key="8">
    <source>
        <dbReference type="PIRNR" id="PIRNR006351"/>
    </source>
</evidence>
<feature type="transmembrane region" description="Helical" evidence="9">
    <location>
        <begin position="79"/>
        <end position="106"/>
    </location>
</feature>
<evidence type="ECO:0000256" key="5">
    <source>
        <dbReference type="ARBA" id="ARBA00022692"/>
    </source>
</evidence>
<dbReference type="GO" id="GO:0008982">
    <property type="term" value="F:protein-N(PI)-phosphohistidine-sugar phosphotransferase activity"/>
    <property type="evidence" value="ECO:0007669"/>
    <property type="project" value="UniProtKB-UniRule"/>
</dbReference>
<evidence type="ECO:0000256" key="9">
    <source>
        <dbReference type="SAM" id="Phobius"/>
    </source>
</evidence>
<keyword evidence="2 8" id="KW-0813">Transport</keyword>
<keyword evidence="4 8" id="KW-0762">Sugar transport</keyword>
<sequence length="446" mass="48525">MSSMKLYDAIIGIVEKHIAPIAAKVGNQPHVRAMRDGFIVAMPFIIVGSFILIFAFPPFAEDTTNSFGRLWLDFATTHFDVIMMPFSMSMGIMTIFVSLGVAYSLAKAYKMDGITTSVLSLMSFLLVAAPAKEGSLSMAHMGGTGIFTAVMCAFFAVELYRFMKKYNITIRMPEQVPPAIARSFEVLLPVLAIFVTLYPLSLFVQAEYDMLIPDAVMAMFKPLISASNTLPAIIGALLVCQLLWFAGIHGAAIVVGLLSPIFLTNISVNIDAFVAGEPVPNIFTQPFWDFYIFIGGSGATLALVILMSFSRSAHLKSIGRMSAVPGFFQINEPVIFGSPIVMNPILFLPFVFAPIINATIAYFAVHLGFVGMGVATTPWTTPAIIGASWGSGWTFTPVLLVIGLLILDLMIYLPFFKMFEKQVLEQEQPTESQPKATKLSGQGVTA</sequence>
<dbReference type="EMBL" id="LOSJ02000002">
    <property type="protein sequence ID" value="PNM58142.1"/>
    <property type="molecule type" value="Genomic_DNA"/>
</dbReference>
<dbReference type="PANTHER" id="PTHR33989:SF4">
    <property type="entry name" value="PTS SYSTEM N,N'-DIACETYLCHITOBIOSE-SPECIFIC EIIC COMPONENT"/>
    <property type="match status" value="1"/>
</dbReference>
<evidence type="ECO:0000256" key="4">
    <source>
        <dbReference type="ARBA" id="ARBA00022597"/>
    </source>
</evidence>
<dbReference type="PIRSF" id="PIRSF006351">
    <property type="entry name" value="PTS_EIIC-Cellobiose"/>
    <property type="match status" value="1"/>
</dbReference>
<dbReference type="NCBIfam" id="TIGR00410">
    <property type="entry name" value="lacE"/>
    <property type="match status" value="1"/>
</dbReference>
<comment type="function">
    <text evidence="8">The phosphoenolpyruvate-dependent sugar phosphotransferase system (PTS), a major carbohydrate active -transport system, catalyzes the phosphorylation of incoming sugar substrates concomitant with their translocation across the cell membrane.</text>
</comment>
<feature type="transmembrane region" description="Helical" evidence="9">
    <location>
        <begin position="345"/>
        <end position="372"/>
    </location>
</feature>
<feature type="transmembrane region" description="Helical" evidence="9">
    <location>
        <begin position="251"/>
        <end position="270"/>
    </location>
</feature>
<evidence type="ECO:0000259" key="10">
    <source>
        <dbReference type="PROSITE" id="PS51105"/>
    </source>
</evidence>
<feature type="transmembrane region" description="Helical" evidence="9">
    <location>
        <begin position="38"/>
        <end position="59"/>
    </location>
</feature>
<name>A0A2J9V2Z6_VIBMI</name>
<feature type="domain" description="PTS EIIC type-3" evidence="10">
    <location>
        <begin position="14"/>
        <end position="415"/>
    </location>
</feature>
<keyword evidence="6 9" id="KW-1133">Transmembrane helix</keyword>
<evidence type="ECO:0000256" key="3">
    <source>
        <dbReference type="ARBA" id="ARBA00022475"/>
    </source>
</evidence>
<dbReference type="GO" id="GO:0009401">
    <property type="term" value="P:phosphoenolpyruvate-dependent sugar phosphotransferase system"/>
    <property type="evidence" value="ECO:0007669"/>
    <property type="project" value="InterPro"/>
</dbReference>
<proteinExistence type="predicted"/>
<dbReference type="InterPro" id="IPR004796">
    <property type="entry name" value="PTS_IIC_cello"/>
</dbReference>
<evidence type="ECO:0000256" key="7">
    <source>
        <dbReference type="ARBA" id="ARBA00023136"/>
    </source>
</evidence>
<evidence type="ECO:0000256" key="6">
    <source>
        <dbReference type="ARBA" id="ARBA00022989"/>
    </source>
</evidence>
<evidence type="ECO:0000256" key="2">
    <source>
        <dbReference type="ARBA" id="ARBA00022448"/>
    </source>
</evidence>
<dbReference type="STRING" id="674.VM_08415"/>